<dbReference type="CDD" id="cd12797">
    <property type="entry name" value="M23_peptidase"/>
    <property type="match status" value="1"/>
</dbReference>
<gene>
    <name evidence="3" type="ORF">ARMA_0680</name>
</gene>
<dbReference type="InterPro" id="IPR018392">
    <property type="entry name" value="LysM"/>
</dbReference>
<dbReference type="GO" id="GO:0004222">
    <property type="term" value="F:metalloendopeptidase activity"/>
    <property type="evidence" value="ECO:0007669"/>
    <property type="project" value="TreeGrafter"/>
</dbReference>
<dbReference type="AlphaFoldDB" id="A0A0M9UBX9"/>
<reference evidence="4" key="1">
    <citation type="submission" date="2015-08" db="EMBL/GenBank/DDBJ databases">
        <title>Draft Genome Sequence of a Heterotrophic Facultative Anaerobic Bacterium Ardenticatena maritima Strain 110S.</title>
        <authorList>
            <person name="Kawaichi S."/>
            <person name="Yoshida T."/>
            <person name="Sako Y."/>
            <person name="Nakamura R."/>
        </authorList>
    </citation>
    <scope>NUCLEOTIDE SEQUENCE [LARGE SCALE GENOMIC DNA]</scope>
    <source>
        <strain evidence="4">110S</strain>
    </source>
</reference>
<feature type="transmembrane region" description="Helical" evidence="1">
    <location>
        <begin position="57"/>
        <end position="80"/>
    </location>
</feature>
<feature type="domain" description="LysM" evidence="2">
    <location>
        <begin position="144"/>
        <end position="190"/>
    </location>
</feature>
<dbReference type="PROSITE" id="PS51782">
    <property type="entry name" value="LYSM"/>
    <property type="match status" value="2"/>
</dbReference>
<sequence length="389" mass="42947">MDEHTDEYAIEKRRSSTDETSIEAVDALLTVPRLAQWERRIRVLARWGRQKLHDEPLLGRLTSHATVLSIIALILIFSQWSMVVPTFAMPTIFAEEERPTALGYRPLPQAVTLTEPPAFSFTWGPIREENSPEEKPAIERTEPVVYIVRAGDTPISIAERFGLSPETIVWANTELEENPALLRIGQQLIIPPVDGVLHTVKAGDTLESIARKYEVSVDDIINWEPNHLTRDSQLVVGQQIMVPGGVKPFTRPRVALTGQMVAPPSNFTGATGRFIWPATGVITQYSWSGHVALDIANLTGTPIYAADAGVVIYVGWDNTGYGNMILIDHGNGFRTRYAHLSAFNVSAGQQVSKGALIGRMGSTGRSTGPHLHFEIIYNGVRQNPLAYLP</sequence>
<dbReference type="InterPro" id="IPR011055">
    <property type="entry name" value="Dup_hybrid_motif"/>
</dbReference>
<dbReference type="InterPro" id="IPR016047">
    <property type="entry name" value="M23ase_b-sheet_dom"/>
</dbReference>
<dbReference type="InterPro" id="IPR050570">
    <property type="entry name" value="Cell_wall_metabolism_enzyme"/>
</dbReference>
<keyword evidence="1" id="KW-1133">Transmembrane helix</keyword>
<dbReference type="InterPro" id="IPR036779">
    <property type="entry name" value="LysM_dom_sf"/>
</dbReference>
<proteinExistence type="predicted"/>
<feature type="domain" description="LysM" evidence="2">
    <location>
        <begin position="196"/>
        <end position="242"/>
    </location>
</feature>
<evidence type="ECO:0000256" key="1">
    <source>
        <dbReference type="SAM" id="Phobius"/>
    </source>
</evidence>
<dbReference type="Pfam" id="PF01551">
    <property type="entry name" value="Peptidase_M23"/>
    <property type="match status" value="1"/>
</dbReference>
<dbReference type="Gene3D" id="3.10.350.10">
    <property type="entry name" value="LysM domain"/>
    <property type="match status" value="2"/>
</dbReference>
<dbReference type="CDD" id="cd00118">
    <property type="entry name" value="LysM"/>
    <property type="match status" value="2"/>
</dbReference>
<accession>A0A0M9UBX9</accession>
<evidence type="ECO:0000313" key="4">
    <source>
        <dbReference type="Proteomes" id="UP000037784"/>
    </source>
</evidence>
<dbReference type="EMBL" id="BBZA01000038">
    <property type="protein sequence ID" value="GAP62257.1"/>
    <property type="molecule type" value="Genomic_DNA"/>
</dbReference>
<dbReference type="PANTHER" id="PTHR21666">
    <property type="entry name" value="PEPTIDASE-RELATED"/>
    <property type="match status" value="1"/>
</dbReference>
<dbReference type="InParanoid" id="A0A0M9UBX9"/>
<evidence type="ECO:0000259" key="2">
    <source>
        <dbReference type="PROSITE" id="PS51782"/>
    </source>
</evidence>
<keyword evidence="1" id="KW-0812">Transmembrane</keyword>
<protein>
    <recommendedName>
        <fullName evidence="2">LysM domain-containing protein</fullName>
    </recommendedName>
</protein>
<dbReference type="OrthoDB" id="9809488at2"/>
<dbReference type="Proteomes" id="UP000037784">
    <property type="component" value="Unassembled WGS sequence"/>
</dbReference>
<keyword evidence="1" id="KW-0472">Membrane</keyword>
<dbReference type="SUPFAM" id="SSF54106">
    <property type="entry name" value="LysM domain"/>
    <property type="match status" value="2"/>
</dbReference>
<organism evidence="3 4">
    <name type="scientific">Ardenticatena maritima</name>
    <dbReference type="NCBI Taxonomy" id="872965"/>
    <lineage>
        <taxon>Bacteria</taxon>
        <taxon>Bacillati</taxon>
        <taxon>Chloroflexota</taxon>
        <taxon>Ardenticatenia</taxon>
        <taxon>Ardenticatenales</taxon>
        <taxon>Ardenticatenaceae</taxon>
        <taxon>Ardenticatena</taxon>
    </lineage>
</organism>
<dbReference type="PANTHER" id="PTHR21666:SF286">
    <property type="entry name" value="LIPOPROTEIN NLPD"/>
    <property type="match status" value="1"/>
</dbReference>
<dbReference type="SUPFAM" id="SSF51261">
    <property type="entry name" value="Duplicated hybrid motif"/>
    <property type="match status" value="1"/>
</dbReference>
<comment type="caution">
    <text evidence="3">The sequence shown here is derived from an EMBL/GenBank/DDBJ whole genome shotgun (WGS) entry which is preliminary data.</text>
</comment>
<dbReference type="SMART" id="SM00257">
    <property type="entry name" value="LysM"/>
    <property type="match status" value="2"/>
</dbReference>
<dbReference type="Gene3D" id="2.70.70.10">
    <property type="entry name" value="Glucose Permease (Domain IIA)"/>
    <property type="match status" value="1"/>
</dbReference>
<keyword evidence="4" id="KW-1185">Reference proteome</keyword>
<dbReference type="RefSeq" id="WP_054492191.1">
    <property type="nucleotide sequence ID" value="NZ_BBZA01000038.1"/>
</dbReference>
<name>A0A0M9UBX9_9CHLR</name>
<dbReference type="STRING" id="872965.SE16_14320"/>
<dbReference type="Pfam" id="PF01476">
    <property type="entry name" value="LysM"/>
    <property type="match status" value="2"/>
</dbReference>
<evidence type="ECO:0000313" key="3">
    <source>
        <dbReference type="EMBL" id="GAP62257.1"/>
    </source>
</evidence>